<protein>
    <recommendedName>
        <fullName evidence="2">Rad60/SUMO-like domain-containing protein</fullName>
    </recommendedName>
</protein>
<dbReference type="Proteomes" id="UP000006514">
    <property type="component" value="Unassembled WGS sequence"/>
</dbReference>
<dbReference type="InParanoid" id="J0WSM1"/>
<dbReference type="InterPro" id="IPR022617">
    <property type="entry name" value="Rad60/SUMO-like_dom"/>
</dbReference>
<accession>J0WSM1</accession>
<gene>
    <name evidence="3" type="ORF">AURDEDRAFT_174782</name>
</gene>
<evidence type="ECO:0000259" key="2">
    <source>
        <dbReference type="Pfam" id="PF11976"/>
    </source>
</evidence>
<evidence type="ECO:0000313" key="3">
    <source>
        <dbReference type="EMBL" id="EJD36180.1"/>
    </source>
</evidence>
<dbReference type="FunCoup" id="J0WSM1">
    <property type="interactions" value="106"/>
</dbReference>
<dbReference type="Pfam" id="PF11976">
    <property type="entry name" value="Rad60-SLD"/>
    <property type="match status" value="1"/>
</dbReference>
<feature type="region of interest" description="Disordered" evidence="1">
    <location>
        <begin position="1"/>
        <end position="29"/>
    </location>
</feature>
<sequence length="110" mass="12130">MKEQKPDVSSSQEAPQDLGSQETPLKRTDGKIQVTIAFHDQKTKLLMNPTTQFSKVFAKFYAATNAQAGTYKFIYNGIRIEPTSKPLDFDMGDEDDPEIMAVLGQVGGSV</sequence>
<dbReference type="KEGG" id="adl:AURDEDRAFT_174782"/>
<evidence type="ECO:0000313" key="4">
    <source>
        <dbReference type="Proteomes" id="UP000006514"/>
    </source>
</evidence>
<reference evidence="4" key="1">
    <citation type="journal article" date="2012" name="Science">
        <title>The Paleozoic origin of enzymatic lignin decomposition reconstructed from 31 fungal genomes.</title>
        <authorList>
            <person name="Floudas D."/>
            <person name="Binder M."/>
            <person name="Riley R."/>
            <person name="Barry K."/>
            <person name="Blanchette R.A."/>
            <person name="Henrissat B."/>
            <person name="Martinez A.T."/>
            <person name="Otillar R."/>
            <person name="Spatafora J.W."/>
            <person name="Yadav J.S."/>
            <person name="Aerts A."/>
            <person name="Benoit I."/>
            <person name="Boyd A."/>
            <person name="Carlson A."/>
            <person name="Copeland A."/>
            <person name="Coutinho P.M."/>
            <person name="de Vries R.P."/>
            <person name="Ferreira P."/>
            <person name="Findley K."/>
            <person name="Foster B."/>
            <person name="Gaskell J."/>
            <person name="Glotzer D."/>
            <person name="Gorecki P."/>
            <person name="Heitman J."/>
            <person name="Hesse C."/>
            <person name="Hori C."/>
            <person name="Igarashi K."/>
            <person name="Jurgens J.A."/>
            <person name="Kallen N."/>
            <person name="Kersten P."/>
            <person name="Kohler A."/>
            <person name="Kuees U."/>
            <person name="Kumar T.K.A."/>
            <person name="Kuo A."/>
            <person name="LaButti K."/>
            <person name="Larrondo L.F."/>
            <person name="Lindquist E."/>
            <person name="Ling A."/>
            <person name="Lombard V."/>
            <person name="Lucas S."/>
            <person name="Lundell T."/>
            <person name="Martin R."/>
            <person name="McLaughlin D.J."/>
            <person name="Morgenstern I."/>
            <person name="Morin E."/>
            <person name="Murat C."/>
            <person name="Nagy L.G."/>
            <person name="Nolan M."/>
            <person name="Ohm R.A."/>
            <person name="Patyshakuliyeva A."/>
            <person name="Rokas A."/>
            <person name="Ruiz-Duenas F.J."/>
            <person name="Sabat G."/>
            <person name="Salamov A."/>
            <person name="Samejima M."/>
            <person name="Schmutz J."/>
            <person name="Slot J.C."/>
            <person name="St John F."/>
            <person name="Stenlid J."/>
            <person name="Sun H."/>
            <person name="Sun S."/>
            <person name="Syed K."/>
            <person name="Tsang A."/>
            <person name="Wiebenga A."/>
            <person name="Young D."/>
            <person name="Pisabarro A."/>
            <person name="Eastwood D.C."/>
            <person name="Martin F."/>
            <person name="Cullen D."/>
            <person name="Grigoriev I.V."/>
            <person name="Hibbett D.S."/>
        </authorList>
    </citation>
    <scope>NUCLEOTIDE SEQUENCE [LARGE SCALE GENOMIC DNA]</scope>
    <source>
        <strain evidence="4">TFB10046</strain>
    </source>
</reference>
<feature type="compositionally biased region" description="Polar residues" evidence="1">
    <location>
        <begin position="7"/>
        <end position="23"/>
    </location>
</feature>
<organism evidence="3 4">
    <name type="scientific">Auricularia subglabra (strain TFB-10046 / SS5)</name>
    <name type="common">White-rot fungus</name>
    <name type="synonym">Auricularia delicata (strain TFB10046)</name>
    <dbReference type="NCBI Taxonomy" id="717982"/>
    <lineage>
        <taxon>Eukaryota</taxon>
        <taxon>Fungi</taxon>
        <taxon>Dikarya</taxon>
        <taxon>Basidiomycota</taxon>
        <taxon>Agaricomycotina</taxon>
        <taxon>Agaricomycetes</taxon>
        <taxon>Auriculariales</taxon>
        <taxon>Auriculariaceae</taxon>
        <taxon>Auricularia</taxon>
    </lineage>
</organism>
<dbReference type="AlphaFoldDB" id="J0WSM1"/>
<keyword evidence="4" id="KW-1185">Reference proteome</keyword>
<feature type="domain" description="Rad60/SUMO-like" evidence="2">
    <location>
        <begin position="33"/>
        <end position="95"/>
    </location>
</feature>
<dbReference type="InterPro" id="IPR029071">
    <property type="entry name" value="Ubiquitin-like_domsf"/>
</dbReference>
<dbReference type="EMBL" id="JH687869">
    <property type="protein sequence ID" value="EJD36180.1"/>
    <property type="molecule type" value="Genomic_DNA"/>
</dbReference>
<evidence type="ECO:0000256" key="1">
    <source>
        <dbReference type="SAM" id="MobiDB-lite"/>
    </source>
</evidence>
<dbReference type="Gene3D" id="3.10.20.90">
    <property type="entry name" value="Phosphatidylinositol 3-kinase Catalytic Subunit, Chain A, domain 1"/>
    <property type="match status" value="1"/>
</dbReference>
<dbReference type="OrthoDB" id="442921at2759"/>
<dbReference type="SUPFAM" id="SSF54236">
    <property type="entry name" value="Ubiquitin-like"/>
    <property type="match status" value="1"/>
</dbReference>
<dbReference type="CDD" id="cd01763">
    <property type="entry name" value="Ubl_SUMO_like"/>
    <property type="match status" value="1"/>
</dbReference>
<proteinExistence type="predicted"/>
<name>J0WSM1_AURST</name>